<dbReference type="CDD" id="cd14698">
    <property type="entry name" value="bZIP_CNC"/>
    <property type="match status" value="1"/>
</dbReference>
<evidence type="ECO:0000256" key="5">
    <source>
        <dbReference type="ARBA" id="ARBA00023242"/>
    </source>
</evidence>
<reference evidence="9" key="1">
    <citation type="submission" date="2018-11" db="EMBL/GenBank/DDBJ databases">
        <authorList>
            <person name="Alioto T."/>
            <person name="Alioto T."/>
        </authorList>
    </citation>
    <scope>NUCLEOTIDE SEQUENCE</scope>
</reference>
<dbReference type="InterPro" id="IPR046347">
    <property type="entry name" value="bZIP_sf"/>
</dbReference>
<feature type="region of interest" description="Disordered" evidence="7">
    <location>
        <begin position="600"/>
        <end position="680"/>
    </location>
</feature>
<feature type="compositionally biased region" description="Low complexity" evidence="7">
    <location>
        <begin position="645"/>
        <end position="679"/>
    </location>
</feature>
<dbReference type="SUPFAM" id="SSF47454">
    <property type="entry name" value="A DNA-binding domain in eukaryotic transcription factors"/>
    <property type="match status" value="1"/>
</dbReference>
<dbReference type="AlphaFoldDB" id="A0A8B6BFC7"/>
<keyword evidence="2" id="KW-0238">DNA-binding</keyword>
<dbReference type="PROSITE" id="PS50217">
    <property type="entry name" value="BZIP"/>
    <property type="match status" value="1"/>
</dbReference>
<dbReference type="Proteomes" id="UP000596742">
    <property type="component" value="Unassembled WGS sequence"/>
</dbReference>
<evidence type="ECO:0000256" key="4">
    <source>
        <dbReference type="ARBA" id="ARBA00023163"/>
    </source>
</evidence>
<dbReference type="GO" id="GO:0000978">
    <property type="term" value="F:RNA polymerase II cis-regulatory region sequence-specific DNA binding"/>
    <property type="evidence" value="ECO:0007669"/>
    <property type="project" value="InterPro"/>
</dbReference>
<evidence type="ECO:0000313" key="10">
    <source>
        <dbReference type="Proteomes" id="UP000596742"/>
    </source>
</evidence>
<dbReference type="SUPFAM" id="SSF57959">
    <property type="entry name" value="Leucine zipper domain"/>
    <property type="match status" value="1"/>
</dbReference>
<evidence type="ECO:0000313" key="9">
    <source>
        <dbReference type="EMBL" id="VDH89997.1"/>
    </source>
</evidence>
<dbReference type="SMART" id="SM00338">
    <property type="entry name" value="BRLZ"/>
    <property type="match status" value="1"/>
</dbReference>
<dbReference type="Pfam" id="PF03131">
    <property type="entry name" value="bZIP_Maf"/>
    <property type="match status" value="1"/>
</dbReference>
<feature type="compositionally biased region" description="Low complexity" evidence="7">
    <location>
        <begin position="170"/>
        <end position="182"/>
    </location>
</feature>
<dbReference type="PANTHER" id="PTHR24411">
    <property type="entry name" value="NUCLEAR FACTOR ERYTHROID 2-RELATED FACTOR"/>
    <property type="match status" value="1"/>
</dbReference>
<feature type="coiled-coil region" evidence="6">
    <location>
        <begin position="787"/>
        <end position="828"/>
    </location>
</feature>
<dbReference type="InterPro" id="IPR047167">
    <property type="entry name" value="NFE2-like"/>
</dbReference>
<keyword evidence="10" id="KW-1185">Reference proteome</keyword>
<evidence type="ECO:0000259" key="8">
    <source>
        <dbReference type="PROSITE" id="PS50217"/>
    </source>
</evidence>
<keyword evidence="3" id="KW-0010">Activator</keyword>
<accession>A0A8B6BFC7</accession>
<proteinExistence type="predicted"/>
<dbReference type="PROSITE" id="PS00036">
    <property type="entry name" value="BZIP_BASIC"/>
    <property type="match status" value="1"/>
</dbReference>
<gene>
    <name evidence="9" type="ORF">MGAL_10B094380</name>
</gene>
<name>A0A8B6BFC7_MYTGA</name>
<feature type="compositionally biased region" description="Low complexity" evidence="7">
    <location>
        <begin position="317"/>
        <end position="328"/>
    </location>
</feature>
<keyword evidence="6" id="KW-0175">Coiled coil</keyword>
<dbReference type="PANTHER" id="PTHR24411:SF55">
    <property type="entry name" value="SEGMENTATION PROTEIN CAP'N'COLLAR"/>
    <property type="match status" value="1"/>
</dbReference>
<evidence type="ECO:0000256" key="2">
    <source>
        <dbReference type="ARBA" id="ARBA00023125"/>
    </source>
</evidence>
<dbReference type="GO" id="GO:0000981">
    <property type="term" value="F:DNA-binding transcription factor activity, RNA polymerase II-specific"/>
    <property type="evidence" value="ECO:0007669"/>
    <property type="project" value="TreeGrafter"/>
</dbReference>
<dbReference type="GO" id="GO:0005634">
    <property type="term" value="C:nucleus"/>
    <property type="evidence" value="ECO:0007669"/>
    <property type="project" value="TreeGrafter"/>
</dbReference>
<protein>
    <submittedName>
        <fullName evidence="9">Nuclear factor erythroid 2-related factor 1/3</fullName>
    </submittedName>
</protein>
<dbReference type="InterPro" id="IPR008917">
    <property type="entry name" value="TF_DNA-bd_sf"/>
</dbReference>
<sequence>MMEIEPVMSVDNTSLTQEFHKVLPVVLDKMLKDYFVDGLVQIAIVLSLLRTDLNNYMNIHYVNYPEVQEIILGSSAALAPTNFINNNINSFYGSGNPKSIYSDLTYQNLIQDLRSLRRFSVWQRSHSAQQIETFLVGLNNLPEIARAPAVEQNNNNNVQSETNTDDQSEVESSNSNQNLDSNDNVQYEEVVLGVDSTCSTSSSVSSSVNSQYDFQFDGLSREDLDLIEVLWRQDIDLGIGKEVFDINLRKELEREREIEIQKEQIKKKEEELLRIKLEEQRRQQEQQWRSENFTRDGETGEWVPVGGRNRIPPPPQTSQQLQQVPQQQNVQNGQYQNYMPYENTMPVMNEMPQSSGEYMMPTHVEPQYQSLRIPHENVDQQQTQQQNMTNFIPQTNYNQTNPYNQGESFEERWQDIVSMLNLSQNNSGNMFNGMPQSMHAMMGHNASMYNQSDMSSPLMQLIQSVPAAGRDNQSSAMLQNITMPTAGDNQSSVLLQNASMPVPPMNNSMNPSYNAFDNSGTCQQNGNFTPSNPDCGMTSQRDFETGDLLFLNDSSPMNQTESLKEVEELLPDIINTENLTDYNITEMALNDGLRSMHMLDEESSESGVSMGSSGSPVHDNFSDSVMSPFDGAGGATGGQDYGESPNYKGPNFNNNNNNNKNYNGYNNSDSQSNCSSVSNDTDYQIDMTRSKHIHHNHSYPVQPGQEPKEYKKYTFNNDKPKQKGPHCRDKKRIAELNIPLTLDQVIESPVEEFNEILQMHKFSDQQLQLIRDIRRRGKNKVAAQNCRKRKMDVIVDLEDNMSSLRERRDRLLEERHMIDKQAREMKDKFGVLYREIFQSLRDENGRPYDPQFYSLQQSSDGNVFLVPRNMTADEQQAKLNKKVKKEKEK</sequence>
<dbReference type="Gene3D" id="1.10.880.10">
    <property type="entry name" value="Transcription factor, Skn-1-like, DNA-binding domain"/>
    <property type="match status" value="1"/>
</dbReference>
<keyword evidence="5" id="KW-0539">Nucleus</keyword>
<evidence type="ECO:0000256" key="1">
    <source>
        <dbReference type="ARBA" id="ARBA00023015"/>
    </source>
</evidence>
<feature type="region of interest" description="Disordered" evidence="7">
    <location>
        <begin position="285"/>
        <end position="328"/>
    </location>
</feature>
<keyword evidence="4" id="KW-0804">Transcription</keyword>
<comment type="caution">
    <text evidence="9">The sequence shown here is derived from an EMBL/GenBank/DDBJ whole genome shotgun (WGS) entry which is preliminary data.</text>
</comment>
<evidence type="ECO:0000256" key="6">
    <source>
        <dbReference type="SAM" id="Coils"/>
    </source>
</evidence>
<feature type="region of interest" description="Disordered" evidence="7">
    <location>
        <begin position="149"/>
        <end position="182"/>
    </location>
</feature>
<feature type="compositionally biased region" description="Low complexity" evidence="7">
    <location>
        <begin position="605"/>
        <end position="615"/>
    </location>
</feature>
<evidence type="ECO:0000256" key="3">
    <source>
        <dbReference type="ARBA" id="ARBA00023159"/>
    </source>
</evidence>
<keyword evidence="1" id="KW-0805">Transcription regulation</keyword>
<feature type="domain" description="BZIP" evidence="8">
    <location>
        <begin position="769"/>
        <end position="832"/>
    </location>
</feature>
<dbReference type="EMBL" id="UYJE01000088">
    <property type="protein sequence ID" value="VDH89997.1"/>
    <property type="molecule type" value="Genomic_DNA"/>
</dbReference>
<feature type="compositionally biased region" description="Low complexity" evidence="7">
    <location>
        <begin position="150"/>
        <end position="162"/>
    </location>
</feature>
<organism evidence="9 10">
    <name type="scientific">Mytilus galloprovincialis</name>
    <name type="common">Mediterranean mussel</name>
    <dbReference type="NCBI Taxonomy" id="29158"/>
    <lineage>
        <taxon>Eukaryota</taxon>
        <taxon>Metazoa</taxon>
        <taxon>Spiralia</taxon>
        <taxon>Lophotrochozoa</taxon>
        <taxon>Mollusca</taxon>
        <taxon>Bivalvia</taxon>
        <taxon>Autobranchia</taxon>
        <taxon>Pteriomorphia</taxon>
        <taxon>Mytilida</taxon>
        <taxon>Mytiloidea</taxon>
        <taxon>Mytilidae</taxon>
        <taxon>Mytilinae</taxon>
        <taxon>Mytilus</taxon>
    </lineage>
</organism>
<dbReference type="InterPro" id="IPR004826">
    <property type="entry name" value="bZIP_Maf"/>
</dbReference>
<dbReference type="OrthoDB" id="7458135at2759"/>
<feature type="compositionally biased region" description="Gly residues" evidence="7">
    <location>
        <begin position="631"/>
        <end position="640"/>
    </location>
</feature>
<evidence type="ECO:0000256" key="7">
    <source>
        <dbReference type="SAM" id="MobiDB-lite"/>
    </source>
</evidence>
<dbReference type="InterPro" id="IPR004827">
    <property type="entry name" value="bZIP"/>
</dbReference>